<gene>
    <name evidence="1" type="ORF">J4050_08010</name>
</gene>
<dbReference type="GO" id="GO:0008168">
    <property type="term" value="F:methyltransferase activity"/>
    <property type="evidence" value="ECO:0007669"/>
    <property type="project" value="UniProtKB-KW"/>
</dbReference>
<dbReference type="SUPFAM" id="SSF53335">
    <property type="entry name" value="S-adenosyl-L-methionine-dependent methyltransferases"/>
    <property type="match status" value="1"/>
</dbReference>
<reference evidence="1 2" key="1">
    <citation type="submission" date="2021-03" db="EMBL/GenBank/DDBJ databases">
        <title>Winogradskyella sp. nov., isolated from costal sediment.</title>
        <authorList>
            <person name="Gao C."/>
        </authorList>
    </citation>
    <scope>NUCLEOTIDE SEQUENCE [LARGE SCALE GENOMIC DNA]</scope>
    <source>
        <strain evidence="1 2">DF17</strain>
    </source>
</reference>
<accession>A0ABS3T1R0</accession>
<dbReference type="GO" id="GO:0032259">
    <property type="term" value="P:methylation"/>
    <property type="evidence" value="ECO:0007669"/>
    <property type="project" value="UniProtKB-KW"/>
</dbReference>
<dbReference type="RefSeq" id="WP_208154053.1">
    <property type="nucleotide sequence ID" value="NZ_JAGEVF010000005.1"/>
</dbReference>
<protein>
    <submittedName>
        <fullName evidence="1">Class I SAM-dependent methyltransferase</fullName>
    </submittedName>
</protein>
<keyword evidence="1" id="KW-0808">Transferase</keyword>
<evidence type="ECO:0000313" key="1">
    <source>
        <dbReference type="EMBL" id="MBO3116686.1"/>
    </source>
</evidence>
<organism evidence="1 2">
    <name type="scientific">Winogradskyella pelagia</name>
    <dbReference type="NCBI Taxonomy" id="2819984"/>
    <lineage>
        <taxon>Bacteria</taxon>
        <taxon>Pseudomonadati</taxon>
        <taxon>Bacteroidota</taxon>
        <taxon>Flavobacteriia</taxon>
        <taxon>Flavobacteriales</taxon>
        <taxon>Flavobacteriaceae</taxon>
        <taxon>Winogradskyella</taxon>
    </lineage>
</organism>
<proteinExistence type="predicted"/>
<dbReference type="Gene3D" id="3.40.50.150">
    <property type="entry name" value="Vaccinia Virus protein VP39"/>
    <property type="match status" value="1"/>
</dbReference>
<keyword evidence="1" id="KW-0489">Methyltransferase</keyword>
<evidence type="ECO:0000313" key="2">
    <source>
        <dbReference type="Proteomes" id="UP000676776"/>
    </source>
</evidence>
<dbReference type="Pfam" id="PF13578">
    <property type="entry name" value="Methyltransf_24"/>
    <property type="match status" value="1"/>
</dbReference>
<dbReference type="EMBL" id="JAGEVF010000005">
    <property type="protein sequence ID" value="MBO3116686.1"/>
    <property type="molecule type" value="Genomic_DNA"/>
</dbReference>
<name>A0ABS3T1R0_9FLAO</name>
<dbReference type="InterPro" id="IPR029063">
    <property type="entry name" value="SAM-dependent_MTases_sf"/>
</dbReference>
<comment type="caution">
    <text evidence="1">The sequence shown here is derived from an EMBL/GenBank/DDBJ whole genome shotgun (WGS) entry which is preliminary data.</text>
</comment>
<sequence>MINKIRQIIGTGRTILKDPYFDEGKLKSSEELGKSPSRTTIINALLELTASKNYLEIGVRNPDANYKKVNCVNKFSVDPGLEFKSNPVDFKLTSDDFFARLDANKLSGIDNSIRFDVVFIDGLHTSYQVDRDIENSLKYIHKTGFIVLHDCNPPTEYHQRENYDFKNSPAGIFWNGTTWKAFYKYRHRQDLYSICFDTDWGVGVISKSNFPLFNNISSIMSNPYFEYDVFNEHRLQHLNLVEFKEWASKL</sequence>
<dbReference type="Proteomes" id="UP000676776">
    <property type="component" value="Unassembled WGS sequence"/>
</dbReference>
<keyword evidence="2" id="KW-1185">Reference proteome</keyword>